<dbReference type="SMART" id="SM00512">
    <property type="entry name" value="Skp1"/>
    <property type="match status" value="1"/>
</dbReference>
<dbReference type="InterPro" id="IPR016897">
    <property type="entry name" value="SKP1"/>
</dbReference>
<feature type="non-terminal residue" evidence="6">
    <location>
        <position position="1"/>
    </location>
</feature>
<proteinExistence type="inferred from homology"/>
<dbReference type="InterPro" id="IPR011333">
    <property type="entry name" value="SKP1/BTB/POZ_sf"/>
</dbReference>
<dbReference type="Pfam" id="PF03931">
    <property type="entry name" value="Skp1_POZ"/>
    <property type="match status" value="1"/>
</dbReference>
<evidence type="ECO:0000313" key="6">
    <source>
        <dbReference type="EMBL" id="RUS31830.1"/>
    </source>
</evidence>
<dbReference type="Gene3D" id="3.30.710.10">
    <property type="entry name" value="Potassium Channel Kv1.1, Chain A"/>
    <property type="match status" value="1"/>
</dbReference>
<evidence type="ECO:0000259" key="5">
    <source>
        <dbReference type="Pfam" id="PF03931"/>
    </source>
</evidence>
<dbReference type="InterPro" id="IPR001232">
    <property type="entry name" value="SKP1-like"/>
</dbReference>
<organism evidence="6 7">
    <name type="scientific">Jimgerdemannia flammicorona</name>
    <dbReference type="NCBI Taxonomy" id="994334"/>
    <lineage>
        <taxon>Eukaryota</taxon>
        <taxon>Fungi</taxon>
        <taxon>Fungi incertae sedis</taxon>
        <taxon>Mucoromycota</taxon>
        <taxon>Mucoromycotina</taxon>
        <taxon>Endogonomycetes</taxon>
        <taxon>Endogonales</taxon>
        <taxon>Endogonaceae</taxon>
        <taxon>Jimgerdemannia</taxon>
    </lineage>
</organism>
<dbReference type="InterPro" id="IPR036296">
    <property type="entry name" value="SKP1-like_dim_sf"/>
</dbReference>
<dbReference type="GO" id="GO:0006511">
    <property type="term" value="P:ubiquitin-dependent protein catabolic process"/>
    <property type="evidence" value="ECO:0007669"/>
    <property type="project" value="InterPro"/>
</dbReference>
<name>A0A433QPZ1_9FUNG</name>
<dbReference type="SUPFAM" id="SSF54695">
    <property type="entry name" value="POZ domain"/>
    <property type="match status" value="1"/>
</dbReference>
<keyword evidence="2" id="KW-0833">Ubl conjugation pathway</keyword>
<feature type="domain" description="SKP1 component dimerisation" evidence="4">
    <location>
        <begin position="172"/>
        <end position="207"/>
    </location>
</feature>
<feature type="compositionally biased region" description="Acidic residues" evidence="3">
    <location>
        <begin position="208"/>
        <end position="230"/>
    </location>
</feature>
<dbReference type="SUPFAM" id="SSF81382">
    <property type="entry name" value="Skp1 dimerisation domain-like"/>
    <property type="match status" value="1"/>
</dbReference>
<comment type="similarity">
    <text evidence="1">Belongs to the SKP1 family.</text>
</comment>
<dbReference type="FunFam" id="3.30.710.10:FF:000026">
    <property type="entry name" value="E3 ubiquitin ligase complex SCF subunit"/>
    <property type="match status" value="1"/>
</dbReference>
<reference evidence="6 7" key="1">
    <citation type="journal article" date="2018" name="New Phytol.">
        <title>Phylogenomics of Endogonaceae and evolution of mycorrhizas within Mucoromycota.</title>
        <authorList>
            <person name="Chang Y."/>
            <person name="Desiro A."/>
            <person name="Na H."/>
            <person name="Sandor L."/>
            <person name="Lipzen A."/>
            <person name="Clum A."/>
            <person name="Barry K."/>
            <person name="Grigoriev I.V."/>
            <person name="Martin F.M."/>
            <person name="Stajich J.E."/>
            <person name="Smith M.E."/>
            <person name="Bonito G."/>
            <person name="Spatafora J.W."/>
        </authorList>
    </citation>
    <scope>NUCLEOTIDE SEQUENCE [LARGE SCALE GENOMIC DNA]</scope>
    <source>
        <strain evidence="6 7">AD002</strain>
    </source>
</reference>
<dbReference type="PANTHER" id="PTHR11165">
    <property type="entry name" value="SKP1"/>
    <property type="match status" value="1"/>
</dbReference>
<keyword evidence="7" id="KW-1185">Reference proteome</keyword>
<accession>A0A433QPZ1</accession>
<evidence type="ECO:0000259" key="4">
    <source>
        <dbReference type="Pfam" id="PF01466"/>
    </source>
</evidence>
<dbReference type="Pfam" id="PF01466">
    <property type="entry name" value="Skp1"/>
    <property type="match status" value="1"/>
</dbReference>
<evidence type="ECO:0000256" key="2">
    <source>
        <dbReference type="ARBA" id="ARBA00022786"/>
    </source>
</evidence>
<protein>
    <submittedName>
        <fullName evidence="6">Skp1 family, dimerization domain-containing protein</fullName>
    </submittedName>
</protein>
<dbReference type="InterPro" id="IPR016073">
    <property type="entry name" value="Skp1_comp_POZ"/>
</dbReference>
<gene>
    <name evidence="6" type="ORF">BC938DRAFT_476959</name>
</gene>
<evidence type="ECO:0000256" key="1">
    <source>
        <dbReference type="ARBA" id="ARBA00009993"/>
    </source>
</evidence>
<feature type="domain" description="SKP1 component POZ" evidence="5">
    <location>
        <begin position="47"/>
        <end position="112"/>
    </location>
</feature>
<evidence type="ECO:0000256" key="3">
    <source>
        <dbReference type="SAM" id="MobiDB-lite"/>
    </source>
</evidence>
<dbReference type="AlphaFoldDB" id="A0A433QPZ1"/>
<evidence type="ECO:0000313" key="7">
    <source>
        <dbReference type="Proteomes" id="UP000274822"/>
    </source>
</evidence>
<dbReference type="InterPro" id="IPR016072">
    <property type="entry name" value="Skp1_comp_dimer"/>
</dbReference>
<dbReference type="EMBL" id="RBNJ01002560">
    <property type="protein sequence ID" value="RUS31830.1"/>
    <property type="molecule type" value="Genomic_DNA"/>
</dbReference>
<dbReference type="Proteomes" id="UP000274822">
    <property type="component" value="Unassembled WGS sequence"/>
</dbReference>
<sequence>DIRHAIVRCEFDIHSTPILYSYRGPKLHNLLYSYPHTNTHLVNMSTPMINLTSSEGMVFNVPLELAEKSAVIMGMLKLDRKTSKPVLEETIPLPNVKAAILKIIIEYCTHHQAYSNPEVKGEYKDVNEKAKASGTAYQDSEDIEPWDREFCERHHSVLFDLILAANYLEIAPLRDLGCKTVANAIKGRYPEEIRKIFNIENDFKQEDHDDDDESDDGYNDESDEGIDDDELPHKLPKKLIETESNACGELRPVKSVQDCENEKSS</sequence>
<feature type="region of interest" description="Disordered" evidence="3">
    <location>
        <begin position="200"/>
        <end position="238"/>
    </location>
</feature>
<comment type="caution">
    <text evidence="6">The sequence shown here is derived from an EMBL/GenBank/DDBJ whole genome shotgun (WGS) entry which is preliminary data.</text>
</comment>
<dbReference type="CDD" id="cd18322">
    <property type="entry name" value="BTB_POZ_SKP1"/>
    <property type="match status" value="1"/>
</dbReference>